<sequence>MLMRRKMYSEKLGFRLSASCLTNSEPARREGEECWPTGAHLHYTVSFEKSLSLLPRRTVRNGMRGRLVRREICLRLRHMSGCRQIYFHISHHPDRTEGERGKIMTRWTLREEVMTMMASTGRICYNGWQEGRERAIKQGGGSFSSMPILYRAAMGEQI</sequence>
<dbReference type="EMBL" id="KV407456">
    <property type="protein sequence ID" value="KZF24436.1"/>
    <property type="molecule type" value="Genomic_DNA"/>
</dbReference>
<keyword evidence="2" id="KW-1185">Reference proteome</keyword>
<reference evidence="1 2" key="1">
    <citation type="journal article" date="2016" name="Fungal Biol.">
        <title>The genome of Xylona heveae provides a window into fungal endophytism.</title>
        <authorList>
            <person name="Gazis R."/>
            <person name="Kuo A."/>
            <person name="Riley R."/>
            <person name="LaButti K."/>
            <person name="Lipzen A."/>
            <person name="Lin J."/>
            <person name="Amirebrahimi M."/>
            <person name="Hesse C.N."/>
            <person name="Spatafora J.W."/>
            <person name="Henrissat B."/>
            <person name="Hainaut M."/>
            <person name="Grigoriev I.V."/>
            <person name="Hibbett D.S."/>
        </authorList>
    </citation>
    <scope>NUCLEOTIDE SEQUENCE [LARGE SCALE GENOMIC DNA]</scope>
    <source>
        <strain evidence="1 2">TC161</strain>
    </source>
</reference>
<organism evidence="1 2">
    <name type="scientific">Xylona heveae (strain CBS 132557 / TC161)</name>
    <dbReference type="NCBI Taxonomy" id="1328760"/>
    <lineage>
        <taxon>Eukaryota</taxon>
        <taxon>Fungi</taxon>
        <taxon>Dikarya</taxon>
        <taxon>Ascomycota</taxon>
        <taxon>Pezizomycotina</taxon>
        <taxon>Xylonomycetes</taxon>
        <taxon>Xylonales</taxon>
        <taxon>Xylonaceae</taxon>
        <taxon>Xylona</taxon>
    </lineage>
</organism>
<evidence type="ECO:0000313" key="2">
    <source>
        <dbReference type="Proteomes" id="UP000076632"/>
    </source>
</evidence>
<gene>
    <name evidence="1" type="ORF">L228DRAFT_96573</name>
</gene>
<name>A0A161TQ57_XYLHT</name>
<accession>A0A161TQ57</accession>
<dbReference type="RefSeq" id="XP_018189991.1">
    <property type="nucleotide sequence ID" value="XM_018337021.1"/>
</dbReference>
<dbReference type="AlphaFoldDB" id="A0A161TQ57"/>
<dbReference type="InParanoid" id="A0A161TQ57"/>
<proteinExistence type="predicted"/>
<evidence type="ECO:0000313" key="1">
    <source>
        <dbReference type="EMBL" id="KZF24436.1"/>
    </source>
</evidence>
<protein>
    <submittedName>
        <fullName evidence="1">Uncharacterized protein</fullName>
    </submittedName>
</protein>
<dbReference type="GeneID" id="28902158"/>
<dbReference type="Proteomes" id="UP000076632">
    <property type="component" value="Unassembled WGS sequence"/>
</dbReference>